<keyword evidence="2" id="KW-1185">Reference proteome</keyword>
<dbReference type="SUPFAM" id="SSF158997">
    <property type="entry name" value="Trm112p-like"/>
    <property type="match status" value="1"/>
</dbReference>
<dbReference type="RefSeq" id="WP_058891686.1">
    <property type="nucleotide sequence ID" value="NZ_LQBL01000028.1"/>
</dbReference>
<name>A0A0W8I6H0_9MICO</name>
<dbReference type="AlphaFoldDB" id="A0A0W8I6H0"/>
<organism evidence="1 2">
    <name type="scientific">Serinicoccus chungangensis</name>
    <dbReference type="NCBI Taxonomy" id="767452"/>
    <lineage>
        <taxon>Bacteria</taxon>
        <taxon>Bacillati</taxon>
        <taxon>Actinomycetota</taxon>
        <taxon>Actinomycetes</taxon>
        <taxon>Micrococcales</taxon>
        <taxon>Ornithinimicrobiaceae</taxon>
        <taxon>Serinicoccus</taxon>
    </lineage>
</organism>
<proteinExistence type="predicted"/>
<sequence length="71" mass="8150">MARPEYDPWVRSILRCPVGRHELLDRTDEHGAPVLECAEDCDGPGRRRRYPWRDGIPVLLVDDAHVVTVTD</sequence>
<evidence type="ECO:0000313" key="1">
    <source>
        <dbReference type="EMBL" id="KUG53678.1"/>
    </source>
</evidence>
<accession>A0A0W8I6H0</accession>
<dbReference type="STRING" id="767452.AVL62_02585"/>
<protein>
    <recommendedName>
        <fullName evidence="3">Trm112 family protein</fullName>
    </recommendedName>
</protein>
<dbReference type="OrthoDB" id="9812205at2"/>
<dbReference type="Proteomes" id="UP000054837">
    <property type="component" value="Unassembled WGS sequence"/>
</dbReference>
<dbReference type="Gene3D" id="2.20.25.10">
    <property type="match status" value="1"/>
</dbReference>
<evidence type="ECO:0008006" key="3">
    <source>
        <dbReference type="Google" id="ProtNLM"/>
    </source>
</evidence>
<evidence type="ECO:0000313" key="2">
    <source>
        <dbReference type="Proteomes" id="UP000054837"/>
    </source>
</evidence>
<comment type="caution">
    <text evidence="1">The sequence shown here is derived from an EMBL/GenBank/DDBJ whole genome shotgun (WGS) entry which is preliminary data.</text>
</comment>
<gene>
    <name evidence="1" type="ORF">AVL62_02585</name>
</gene>
<dbReference type="EMBL" id="LQBL01000028">
    <property type="protein sequence ID" value="KUG53678.1"/>
    <property type="molecule type" value="Genomic_DNA"/>
</dbReference>
<reference evidence="1 2" key="1">
    <citation type="submission" date="2015-12" db="EMBL/GenBank/DDBJ databases">
        <title>Serinicoccus chungangenesis strain CD08_5 genome sequencing and assembly.</title>
        <authorList>
            <person name="Chander A.M."/>
            <person name="Kaur G."/>
            <person name="Nair G.R."/>
            <person name="Dhawan D.K."/>
            <person name="Kochhar R.K."/>
            <person name="Mayilraj S."/>
            <person name="Bhadada S.K."/>
        </authorList>
    </citation>
    <scope>NUCLEOTIDE SEQUENCE [LARGE SCALE GENOMIC DNA]</scope>
    <source>
        <strain evidence="1 2">CD08_5</strain>
    </source>
</reference>